<gene>
    <name evidence="2" type="ORF">F53441_4920</name>
</gene>
<evidence type="ECO:0000313" key="3">
    <source>
        <dbReference type="Proteomes" id="UP000605986"/>
    </source>
</evidence>
<dbReference type="Proteomes" id="UP000605986">
    <property type="component" value="Unassembled WGS sequence"/>
</dbReference>
<accession>A0A8H4KKY5</accession>
<keyword evidence="3" id="KW-1185">Reference proteome</keyword>
<evidence type="ECO:0000313" key="2">
    <source>
        <dbReference type="EMBL" id="KAF4452181.1"/>
    </source>
</evidence>
<protein>
    <submittedName>
        <fullName evidence="2">Uncharacterized protein</fullName>
    </submittedName>
</protein>
<comment type="caution">
    <text evidence="2">The sequence shown here is derived from an EMBL/GenBank/DDBJ whole genome shotgun (WGS) entry which is preliminary data.</text>
</comment>
<evidence type="ECO:0000256" key="1">
    <source>
        <dbReference type="SAM" id="SignalP"/>
    </source>
</evidence>
<sequence>MTVKALAILTMILLANRFKAALYDQHHPCRVILHLSVPKDAISRSKQLLSFVPFLPAQIASYDLHFNSINDASCLRGKFHKPNLLSYRHLSSILAAQKDLSTLLLSRKITSQLLLLQSKDWVSRSKATQRIINTTPLGS</sequence>
<proteinExistence type="predicted"/>
<feature type="signal peptide" evidence="1">
    <location>
        <begin position="1"/>
        <end position="21"/>
    </location>
</feature>
<dbReference type="EMBL" id="JAADJG010000195">
    <property type="protein sequence ID" value="KAF4452181.1"/>
    <property type="molecule type" value="Genomic_DNA"/>
</dbReference>
<organism evidence="2 3">
    <name type="scientific">Fusarium austroafricanum</name>
    <dbReference type="NCBI Taxonomy" id="2364996"/>
    <lineage>
        <taxon>Eukaryota</taxon>
        <taxon>Fungi</taxon>
        <taxon>Dikarya</taxon>
        <taxon>Ascomycota</taxon>
        <taxon>Pezizomycotina</taxon>
        <taxon>Sordariomycetes</taxon>
        <taxon>Hypocreomycetidae</taxon>
        <taxon>Hypocreales</taxon>
        <taxon>Nectriaceae</taxon>
        <taxon>Fusarium</taxon>
        <taxon>Fusarium concolor species complex</taxon>
    </lineage>
</organism>
<feature type="chain" id="PRO_5034720915" evidence="1">
    <location>
        <begin position="22"/>
        <end position="139"/>
    </location>
</feature>
<dbReference type="AlphaFoldDB" id="A0A8H4KKY5"/>
<reference evidence="2" key="1">
    <citation type="submission" date="2020-01" db="EMBL/GenBank/DDBJ databases">
        <title>Identification and distribution of gene clusters putatively required for synthesis of sphingolipid metabolism inhibitors in phylogenetically diverse species of the filamentous fungus Fusarium.</title>
        <authorList>
            <person name="Kim H.-S."/>
            <person name="Busman M."/>
            <person name="Brown D.W."/>
            <person name="Divon H."/>
            <person name="Uhlig S."/>
            <person name="Proctor R.H."/>
        </authorList>
    </citation>
    <scope>NUCLEOTIDE SEQUENCE</scope>
    <source>
        <strain evidence="2">NRRL 53441</strain>
    </source>
</reference>
<keyword evidence="1" id="KW-0732">Signal</keyword>
<name>A0A8H4KKY5_9HYPO</name>